<keyword evidence="2" id="KW-1185">Reference proteome</keyword>
<evidence type="ECO:0000313" key="1">
    <source>
        <dbReference type="EMBL" id="MBC5632617.1"/>
    </source>
</evidence>
<accession>A0ABR7DMM7</accession>
<dbReference type="EMBL" id="JACOOJ010000009">
    <property type="protein sequence ID" value="MBC5632617.1"/>
    <property type="molecule type" value="Genomic_DNA"/>
</dbReference>
<gene>
    <name evidence="1" type="ORF">H8S65_07530</name>
</gene>
<evidence type="ECO:0000313" key="2">
    <source>
        <dbReference type="Proteomes" id="UP000651475"/>
    </source>
</evidence>
<proteinExistence type="predicted"/>
<dbReference type="RefSeq" id="WP_186929373.1">
    <property type="nucleotide sequence ID" value="NZ_JACOOJ010000009.1"/>
</dbReference>
<reference evidence="1 2" key="1">
    <citation type="submission" date="2020-08" db="EMBL/GenBank/DDBJ databases">
        <title>Genome public.</title>
        <authorList>
            <person name="Liu C."/>
            <person name="Sun Q."/>
        </authorList>
    </citation>
    <scope>NUCLEOTIDE SEQUENCE [LARGE SCALE GENOMIC DNA]</scope>
    <source>
        <strain evidence="1 2">NSJ-79</strain>
    </source>
</reference>
<protein>
    <submittedName>
        <fullName evidence="1">Uncharacterized protein</fullName>
    </submittedName>
</protein>
<organism evidence="1 2">
    <name type="scientific">Parabacteroides hominis</name>
    <dbReference type="NCBI Taxonomy" id="2763057"/>
    <lineage>
        <taxon>Bacteria</taxon>
        <taxon>Pseudomonadati</taxon>
        <taxon>Bacteroidota</taxon>
        <taxon>Bacteroidia</taxon>
        <taxon>Bacteroidales</taxon>
        <taxon>Tannerellaceae</taxon>
        <taxon>Parabacteroides</taxon>
    </lineage>
</organism>
<sequence>MTTLDVLKGVQRIMIEKLIGKSDIIISVSSRPERSELSIYVQNTSYVVLAHEIFIDDTGINFKEENKEAYGRIIEAIDKQCKVAIAG</sequence>
<dbReference type="Proteomes" id="UP000651475">
    <property type="component" value="Unassembled WGS sequence"/>
</dbReference>
<comment type="caution">
    <text evidence="1">The sequence shown here is derived from an EMBL/GenBank/DDBJ whole genome shotgun (WGS) entry which is preliminary data.</text>
</comment>
<name>A0ABR7DMM7_9BACT</name>